<organism evidence="1 2">
    <name type="scientific">Clostridium grantii DSM 8605</name>
    <dbReference type="NCBI Taxonomy" id="1121316"/>
    <lineage>
        <taxon>Bacteria</taxon>
        <taxon>Bacillati</taxon>
        <taxon>Bacillota</taxon>
        <taxon>Clostridia</taxon>
        <taxon>Eubacteriales</taxon>
        <taxon>Clostridiaceae</taxon>
        <taxon>Clostridium</taxon>
    </lineage>
</organism>
<dbReference type="AlphaFoldDB" id="A0A1M5XVE7"/>
<accession>A0A1M5XVE7</accession>
<reference evidence="1 2" key="1">
    <citation type="submission" date="2016-11" db="EMBL/GenBank/DDBJ databases">
        <authorList>
            <person name="Jaros S."/>
            <person name="Januszkiewicz K."/>
            <person name="Wedrychowicz H."/>
        </authorList>
    </citation>
    <scope>NUCLEOTIDE SEQUENCE [LARGE SCALE GENOMIC DNA]</scope>
    <source>
        <strain evidence="1 2">DSM 8605</strain>
    </source>
</reference>
<gene>
    <name evidence="1" type="ORF">SAMN02745207_03969</name>
</gene>
<proteinExistence type="predicted"/>
<name>A0A1M5XVE7_9CLOT</name>
<sequence>MKENVEEKIKGAWVRKIEEEHAFNYLNNYSENVNNGRTVPLLVDILNCEHGCNIGTGTCIERIEKDKIIAIIRGVQ</sequence>
<evidence type="ECO:0000313" key="2">
    <source>
        <dbReference type="Proteomes" id="UP000184447"/>
    </source>
</evidence>
<dbReference type="Proteomes" id="UP000184447">
    <property type="component" value="Unassembled WGS sequence"/>
</dbReference>
<dbReference type="EMBL" id="FQXM01000038">
    <property type="protein sequence ID" value="SHI03801.1"/>
    <property type="molecule type" value="Genomic_DNA"/>
</dbReference>
<evidence type="ECO:0000313" key="1">
    <source>
        <dbReference type="EMBL" id="SHI03801.1"/>
    </source>
</evidence>
<protein>
    <submittedName>
        <fullName evidence="1">Uncharacterized protein</fullName>
    </submittedName>
</protein>
<keyword evidence="2" id="KW-1185">Reference proteome</keyword>
<dbReference type="STRING" id="1121316.SAMN02745207_03969"/>
<dbReference type="RefSeq" id="WP_073340776.1">
    <property type="nucleotide sequence ID" value="NZ_FQXM01000038.1"/>
</dbReference>